<reference evidence="3" key="2">
    <citation type="submission" date="2025-08" db="UniProtKB">
        <authorList>
            <consortium name="RefSeq"/>
        </authorList>
    </citation>
    <scope>IDENTIFICATION</scope>
</reference>
<protein>
    <submittedName>
        <fullName evidence="3">Uncharacterized protein LOC107020930 isoform X1</fullName>
    </submittedName>
</protein>
<feature type="region of interest" description="Disordered" evidence="1">
    <location>
        <begin position="1"/>
        <end position="36"/>
    </location>
</feature>
<evidence type="ECO:0000256" key="1">
    <source>
        <dbReference type="SAM" id="MobiDB-lite"/>
    </source>
</evidence>
<accession>A0ABM1VBB5</accession>
<dbReference type="RefSeq" id="XP_027773033.1">
    <property type="nucleotide sequence ID" value="XM_027917232.1"/>
</dbReference>
<name>A0ABM1VBB5_SOLPN</name>
<gene>
    <name evidence="3" type="primary">LOC107020930</name>
</gene>
<evidence type="ECO:0000313" key="3">
    <source>
        <dbReference type="RefSeq" id="XP_027773033.1"/>
    </source>
</evidence>
<dbReference type="PANTHER" id="PTHR35459:SF2">
    <property type="entry name" value="T1N6.14 PROTEIN"/>
    <property type="match status" value="1"/>
</dbReference>
<keyword evidence="2" id="KW-1185">Reference proteome</keyword>
<feature type="region of interest" description="Disordered" evidence="1">
    <location>
        <begin position="109"/>
        <end position="166"/>
    </location>
</feature>
<organism evidence="2 3">
    <name type="scientific">Solanum pennellii</name>
    <name type="common">Tomato</name>
    <name type="synonym">Lycopersicon pennellii</name>
    <dbReference type="NCBI Taxonomy" id="28526"/>
    <lineage>
        <taxon>Eukaryota</taxon>
        <taxon>Viridiplantae</taxon>
        <taxon>Streptophyta</taxon>
        <taxon>Embryophyta</taxon>
        <taxon>Tracheophyta</taxon>
        <taxon>Spermatophyta</taxon>
        <taxon>Magnoliopsida</taxon>
        <taxon>eudicotyledons</taxon>
        <taxon>Gunneridae</taxon>
        <taxon>Pentapetalae</taxon>
        <taxon>asterids</taxon>
        <taxon>lamiids</taxon>
        <taxon>Solanales</taxon>
        <taxon>Solanaceae</taxon>
        <taxon>Solanoideae</taxon>
        <taxon>Solaneae</taxon>
        <taxon>Solanum</taxon>
        <taxon>Solanum subgen. Lycopersicon</taxon>
    </lineage>
</organism>
<proteinExistence type="predicted"/>
<evidence type="ECO:0000313" key="2">
    <source>
        <dbReference type="Proteomes" id="UP000694930"/>
    </source>
</evidence>
<dbReference type="Proteomes" id="UP000694930">
    <property type="component" value="Chromosome 5"/>
</dbReference>
<sequence length="207" mass="23101">MEDPKSAPPQSQNLPPSQPPMNRKRPLDISKSQNSPYNKMRLIVKDLRPHVIEDQMTLGRMLYGAIRGQKPVLRTPDFRNCKAATEIRQQLNLLIDLYKEVMEETVNPEVAKDASGAQNSSVDIMDEEKPSEQQNDMKPPPESGASVKPEGNSSEKQEAEDDAVQGTGTYVVGGSAFGWNFITYTSGKAIYYGRTKESFRSSYVKSE</sequence>
<dbReference type="PANTHER" id="PTHR35459">
    <property type="entry name" value="T1N6.14 PROTEIN"/>
    <property type="match status" value="1"/>
</dbReference>
<dbReference type="GeneID" id="107020930"/>
<reference evidence="2" key="1">
    <citation type="journal article" date="2014" name="Nat. Genet.">
        <title>The genome of the stress-tolerant wild tomato species Solanum pennellii.</title>
        <authorList>
            <person name="Bolger A."/>
            <person name="Scossa F."/>
            <person name="Bolger M.E."/>
            <person name="Lanz C."/>
            <person name="Maumus F."/>
            <person name="Tohge T."/>
            <person name="Quesneville H."/>
            <person name="Alseekh S."/>
            <person name="Sorensen I."/>
            <person name="Lichtenstein G."/>
            <person name="Fich E.A."/>
            <person name="Conte M."/>
            <person name="Keller H."/>
            <person name="Schneeberger K."/>
            <person name="Schwacke R."/>
            <person name="Ofner I."/>
            <person name="Vrebalov J."/>
            <person name="Xu Y."/>
            <person name="Osorio S."/>
            <person name="Aflitos S.A."/>
            <person name="Schijlen E."/>
            <person name="Jimenez-Gomez J.M."/>
            <person name="Ryngajllo M."/>
            <person name="Kimura S."/>
            <person name="Kumar R."/>
            <person name="Koenig D."/>
            <person name="Headland L.R."/>
            <person name="Maloof J.N."/>
            <person name="Sinha N."/>
            <person name="van Ham R.C."/>
            <person name="Lankhorst R.K."/>
            <person name="Mao L."/>
            <person name="Vogel A."/>
            <person name="Arsova B."/>
            <person name="Panstruga R."/>
            <person name="Fei Z."/>
            <person name="Rose J.K."/>
            <person name="Zamir D."/>
            <person name="Carrari F."/>
            <person name="Giovannoni J.J."/>
            <person name="Weigel D."/>
            <person name="Usadel B."/>
            <person name="Fernie A.R."/>
        </authorList>
    </citation>
    <scope>NUCLEOTIDE SEQUENCE [LARGE SCALE GENOMIC DNA]</scope>
    <source>
        <strain evidence="2">cv. LA0716</strain>
    </source>
</reference>